<gene>
    <name evidence="2" type="ORF">OIU74_026160</name>
</gene>
<name>A0A9Q0W2V3_9ROSI</name>
<organism evidence="2 3">
    <name type="scientific">Salix koriyanagi</name>
    <dbReference type="NCBI Taxonomy" id="2511006"/>
    <lineage>
        <taxon>Eukaryota</taxon>
        <taxon>Viridiplantae</taxon>
        <taxon>Streptophyta</taxon>
        <taxon>Embryophyta</taxon>
        <taxon>Tracheophyta</taxon>
        <taxon>Spermatophyta</taxon>
        <taxon>Magnoliopsida</taxon>
        <taxon>eudicotyledons</taxon>
        <taxon>Gunneridae</taxon>
        <taxon>Pentapetalae</taxon>
        <taxon>rosids</taxon>
        <taxon>fabids</taxon>
        <taxon>Malpighiales</taxon>
        <taxon>Salicaceae</taxon>
        <taxon>Saliceae</taxon>
        <taxon>Salix</taxon>
    </lineage>
</organism>
<evidence type="ECO:0000313" key="2">
    <source>
        <dbReference type="EMBL" id="KAJ6759631.1"/>
    </source>
</evidence>
<protein>
    <submittedName>
        <fullName evidence="2">Uncharacterized protein</fullName>
    </submittedName>
</protein>
<feature type="compositionally biased region" description="Basic and acidic residues" evidence="1">
    <location>
        <begin position="139"/>
        <end position="150"/>
    </location>
</feature>
<proteinExistence type="predicted"/>
<dbReference type="Proteomes" id="UP001151752">
    <property type="component" value="Chromosome 18"/>
</dbReference>
<feature type="region of interest" description="Disordered" evidence="1">
    <location>
        <begin position="134"/>
        <end position="160"/>
    </location>
</feature>
<dbReference type="AlphaFoldDB" id="A0A9Q0W2V3"/>
<dbReference type="EMBL" id="JAPFFM010000006">
    <property type="protein sequence ID" value="KAJ6759631.1"/>
    <property type="molecule type" value="Genomic_DNA"/>
</dbReference>
<comment type="caution">
    <text evidence="2">The sequence shown here is derived from an EMBL/GenBank/DDBJ whole genome shotgun (WGS) entry which is preliminary data.</text>
</comment>
<feature type="region of interest" description="Disordered" evidence="1">
    <location>
        <begin position="1"/>
        <end position="33"/>
    </location>
</feature>
<accession>A0A9Q0W2V3</accession>
<evidence type="ECO:0000313" key="3">
    <source>
        <dbReference type="Proteomes" id="UP001151752"/>
    </source>
</evidence>
<evidence type="ECO:0000256" key="1">
    <source>
        <dbReference type="SAM" id="MobiDB-lite"/>
    </source>
</evidence>
<reference evidence="2" key="2">
    <citation type="journal article" date="2023" name="Int. J. Mol. Sci.">
        <title>De Novo Assembly and Annotation of 11 Diverse Shrub Willow (Salix) Genomes Reveals Novel Gene Organization in Sex-Linked Regions.</title>
        <authorList>
            <person name="Hyden B."/>
            <person name="Feng K."/>
            <person name="Yates T.B."/>
            <person name="Jawdy S."/>
            <person name="Cereghino C."/>
            <person name="Smart L.B."/>
            <person name="Muchero W."/>
        </authorList>
    </citation>
    <scope>NUCLEOTIDE SEQUENCE</scope>
    <source>
        <tissue evidence="2">Shoot tip</tissue>
    </source>
</reference>
<sequence>MMGKISNLRCSRTKQRKRGNETQKTTHENPDLRGKNLCREEYLEGGGGGKARNKRECLVLREVTKQLSWKALRIVVTKKRPKMGRNLSPLLRQELANLDDDEEYLEGGGGGKARNKRECLVLRELKQAALMESPSNCGNKKEAKNGKKSESITAARIGKS</sequence>
<feature type="compositionally biased region" description="Basic and acidic residues" evidence="1">
    <location>
        <begin position="18"/>
        <end position="33"/>
    </location>
</feature>
<keyword evidence="3" id="KW-1185">Reference proteome</keyword>
<reference evidence="2" key="1">
    <citation type="submission" date="2022-11" db="EMBL/GenBank/DDBJ databases">
        <authorList>
            <person name="Hyden B.L."/>
            <person name="Feng K."/>
            <person name="Yates T."/>
            <person name="Jawdy S."/>
            <person name="Smart L.B."/>
            <person name="Muchero W."/>
        </authorList>
    </citation>
    <scope>NUCLEOTIDE SEQUENCE</scope>
    <source>
        <tissue evidence="2">Shoot tip</tissue>
    </source>
</reference>